<dbReference type="GO" id="GO:0005737">
    <property type="term" value="C:cytoplasm"/>
    <property type="evidence" value="ECO:0007669"/>
    <property type="project" value="UniProtKB-SubCell"/>
</dbReference>
<keyword evidence="3 5" id="KW-0853">WD repeat</keyword>
<sequence length="439" mass="49109">ELSEEEKKLILNSQDFTKFFLRATTIVERAITEDVDIFVDYTGGDDEDKEGMASDRDRVTLGRQFFDDHWSRHRTVTCIDWSPNFSELIAAAYNQNEEAPHEPDGIVLVWNMKFAKKETPEFIFRCQSSVMSVAFSQFHPNIVIGGTHSGQVVLWDSRSYKRTPVQRTPLSAAAHTHPVFCIDVLGTQNANNLISICNDGKLCSWSLDMLSQPQDTMELQYKQKVVPVNCMAFPTNDVNNFIVGSEEGTVYSGSRHGNKAGINEAFESHQAPVAAISTHHANTQVDFTHLFLTSSFDWSVKLWTQKATRPLHSFEGYSDYVYDVKWSPIHPAVFASADGSGRLDLWNINKDTEVSKYSEVITNNIALNCLKWSQSGNQLVAGDADGKVYVYNVGENLALPLPDESSRLAATIQELQINSAPVSDGQQQNQLNLRGSSIR</sequence>
<dbReference type="InterPro" id="IPR015943">
    <property type="entry name" value="WD40/YVTN_repeat-like_dom_sf"/>
</dbReference>
<feature type="non-terminal residue" evidence="6">
    <location>
        <position position="1"/>
    </location>
</feature>
<dbReference type="SUPFAM" id="SSF50978">
    <property type="entry name" value="WD40 repeat-like"/>
    <property type="match status" value="1"/>
</dbReference>
<dbReference type="InterPro" id="IPR050687">
    <property type="entry name" value="Dynein_IC"/>
</dbReference>
<evidence type="ECO:0000256" key="4">
    <source>
        <dbReference type="ARBA" id="ARBA00022737"/>
    </source>
</evidence>
<dbReference type="RefSeq" id="XP_002109480.1">
    <property type="nucleotide sequence ID" value="XM_002109444.1"/>
</dbReference>
<dbReference type="EMBL" id="DS985242">
    <property type="protein sequence ID" value="EDV27646.1"/>
    <property type="molecule type" value="Genomic_DNA"/>
</dbReference>
<organism evidence="6 7">
    <name type="scientific">Trichoplax adhaerens</name>
    <name type="common">Trichoplax reptans</name>
    <dbReference type="NCBI Taxonomy" id="10228"/>
    <lineage>
        <taxon>Eukaryota</taxon>
        <taxon>Metazoa</taxon>
        <taxon>Placozoa</taxon>
        <taxon>Uniplacotomia</taxon>
        <taxon>Trichoplacea</taxon>
        <taxon>Trichoplacidae</taxon>
        <taxon>Trichoplax</taxon>
    </lineage>
</organism>
<protein>
    <submittedName>
        <fullName evidence="6">Uncharacterized protein</fullName>
    </submittedName>
</protein>
<keyword evidence="2" id="KW-0963">Cytoplasm</keyword>
<accession>B3RPJ2</accession>
<feature type="repeat" description="WD" evidence="5">
    <location>
        <begin position="314"/>
        <end position="356"/>
    </location>
</feature>
<reference evidence="6 7" key="1">
    <citation type="journal article" date="2008" name="Nature">
        <title>The Trichoplax genome and the nature of placozoans.</title>
        <authorList>
            <person name="Srivastava M."/>
            <person name="Begovic E."/>
            <person name="Chapman J."/>
            <person name="Putnam N.H."/>
            <person name="Hellsten U."/>
            <person name="Kawashima T."/>
            <person name="Kuo A."/>
            <person name="Mitros T."/>
            <person name="Salamov A."/>
            <person name="Carpenter M.L."/>
            <person name="Signorovitch A.Y."/>
            <person name="Moreno M.A."/>
            <person name="Kamm K."/>
            <person name="Grimwood J."/>
            <person name="Schmutz J."/>
            <person name="Shapiro H."/>
            <person name="Grigoriev I.V."/>
            <person name="Buss L.W."/>
            <person name="Schierwater B."/>
            <person name="Dellaporta S.L."/>
            <person name="Rokhsar D.S."/>
        </authorList>
    </citation>
    <scope>NUCLEOTIDE SEQUENCE [LARGE SCALE GENOMIC DNA]</scope>
    <source>
        <strain evidence="6 7">Grell-BS-1999</strain>
    </source>
</reference>
<dbReference type="GO" id="GO:0045503">
    <property type="term" value="F:dynein light chain binding"/>
    <property type="evidence" value="ECO:0000318"/>
    <property type="project" value="GO_Central"/>
</dbReference>
<evidence type="ECO:0000256" key="2">
    <source>
        <dbReference type="ARBA" id="ARBA00022490"/>
    </source>
</evidence>
<dbReference type="OrthoDB" id="4189at2759"/>
<evidence type="ECO:0000256" key="3">
    <source>
        <dbReference type="ARBA" id="ARBA00022574"/>
    </source>
</evidence>
<dbReference type="GO" id="GO:0045504">
    <property type="term" value="F:dynein heavy chain binding"/>
    <property type="evidence" value="ECO:0000318"/>
    <property type="project" value="GO_Central"/>
</dbReference>
<dbReference type="PANTHER" id="PTHR12442:SF22">
    <property type="entry name" value="CYTOPLASMIC DYNEIN 1 INTERMEDIATE CHAIN-RELATED"/>
    <property type="match status" value="1"/>
</dbReference>
<name>B3RPJ2_TRIAD</name>
<dbReference type="OMA" id="CTCMSFA"/>
<dbReference type="SMART" id="SM00320">
    <property type="entry name" value="WD40"/>
    <property type="match status" value="7"/>
</dbReference>
<dbReference type="FunCoup" id="B3RPJ2">
    <property type="interactions" value="2135"/>
</dbReference>
<proteinExistence type="predicted"/>
<dbReference type="InParanoid" id="B3RPJ2"/>
<dbReference type="GeneID" id="6751247"/>
<dbReference type="GO" id="GO:0010970">
    <property type="term" value="P:transport along microtubule"/>
    <property type="evidence" value="ECO:0000318"/>
    <property type="project" value="GO_Central"/>
</dbReference>
<dbReference type="AlphaFoldDB" id="B3RPJ2"/>
<dbReference type="Proteomes" id="UP000009022">
    <property type="component" value="Unassembled WGS sequence"/>
</dbReference>
<dbReference type="PhylomeDB" id="B3RPJ2"/>
<dbReference type="Pfam" id="PF00400">
    <property type="entry name" value="WD40"/>
    <property type="match status" value="4"/>
</dbReference>
<dbReference type="CTD" id="6751247"/>
<keyword evidence="7" id="KW-1185">Reference proteome</keyword>
<evidence type="ECO:0000256" key="1">
    <source>
        <dbReference type="ARBA" id="ARBA00004496"/>
    </source>
</evidence>
<dbReference type="FunFam" id="2.130.10.10:FF:000781">
    <property type="entry name" value="Cytoplasmic dynein intermediate chain"/>
    <property type="match status" value="1"/>
</dbReference>
<dbReference type="KEGG" id="tad:TRIADDRAFT_20566"/>
<dbReference type="InterPro" id="IPR036322">
    <property type="entry name" value="WD40_repeat_dom_sf"/>
</dbReference>
<dbReference type="GO" id="GO:0005868">
    <property type="term" value="C:cytoplasmic dynein complex"/>
    <property type="evidence" value="ECO:0000318"/>
    <property type="project" value="GO_Central"/>
</dbReference>
<dbReference type="STRING" id="10228.B3RPJ2"/>
<dbReference type="PANTHER" id="PTHR12442">
    <property type="entry name" value="DYNEIN INTERMEDIATE CHAIN"/>
    <property type="match status" value="1"/>
</dbReference>
<evidence type="ECO:0000313" key="7">
    <source>
        <dbReference type="Proteomes" id="UP000009022"/>
    </source>
</evidence>
<dbReference type="Gene3D" id="2.130.10.10">
    <property type="entry name" value="YVTN repeat-like/Quinoprotein amine dehydrogenase"/>
    <property type="match status" value="2"/>
</dbReference>
<dbReference type="HOGENOM" id="CLU_012999_0_1_1"/>
<dbReference type="PROSITE" id="PS50082">
    <property type="entry name" value="WD_REPEATS_2"/>
    <property type="match status" value="1"/>
</dbReference>
<gene>
    <name evidence="6" type="ORF">TRIADDRAFT_20566</name>
</gene>
<comment type="subcellular location">
    <subcellularLocation>
        <location evidence="1">Cytoplasm</location>
    </subcellularLocation>
</comment>
<dbReference type="eggNOG" id="KOG1587">
    <property type="taxonomic scope" value="Eukaryota"/>
</dbReference>
<evidence type="ECO:0000313" key="6">
    <source>
        <dbReference type="EMBL" id="EDV27646.1"/>
    </source>
</evidence>
<dbReference type="InterPro" id="IPR001680">
    <property type="entry name" value="WD40_rpt"/>
</dbReference>
<keyword evidence="4" id="KW-0677">Repeat</keyword>
<evidence type="ECO:0000256" key="5">
    <source>
        <dbReference type="PROSITE-ProRule" id="PRU00221"/>
    </source>
</evidence>